<keyword evidence="4" id="KW-1133">Transmembrane helix</keyword>
<comment type="subcellular location">
    <subcellularLocation>
        <location evidence="1">Cell membrane</location>
    </subcellularLocation>
</comment>
<evidence type="ECO:0000313" key="6">
    <source>
        <dbReference type="EMBL" id="CDN90171.1"/>
    </source>
</evidence>
<dbReference type="Proteomes" id="UP000028878">
    <property type="component" value="Unassembled WGS sequence"/>
</dbReference>
<keyword evidence="6" id="KW-0969">Cilium</keyword>
<evidence type="ECO:0000256" key="2">
    <source>
        <dbReference type="ARBA" id="ARBA00022475"/>
    </source>
</evidence>
<dbReference type="Pfam" id="PF04347">
    <property type="entry name" value="FliO"/>
    <property type="match status" value="1"/>
</dbReference>
<keyword evidence="7" id="KW-1185">Reference proteome</keyword>
<reference evidence="7" key="2">
    <citation type="submission" date="2014-11" db="EMBL/GenBank/DDBJ databases">
        <title>Draft genome sequence of Hydrogenophaga intermedia S1.</title>
        <authorList>
            <person name="Gan H.M."/>
            <person name="Chew T.H."/>
            <person name="Stolz A."/>
        </authorList>
    </citation>
    <scope>NUCLEOTIDE SEQUENCE [LARGE SCALE GENOMIC DNA]</scope>
    <source>
        <strain evidence="7">S1</strain>
    </source>
</reference>
<dbReference type="AlphaFoldDB" id="A0A1L1Q005"/>
<organism evidence="6 7">
    <name type="scientific">Hydrogenophaga intermedia</name>
    <dbReference type="NCBI Taxonomy" id="65786"/>
    <lineage>
        <taxon>Bacteria</taxon>
        <taxon>Pseudomonadati</taxon>
        <taxon>Pseudomonadota</taxon>
        <taxon>Betaproteobacteria</taxon>
        <taxon>Burkholderiales</taxon>
        <taxon>Comamonadaceae</taxon>
        <taxon>Hydrogenophaga</taxon>
    </lineage>
</organism>
<dbReference type="EMBL" id="CCAE010000068">
    <property type="protein sequence ID" value="CDN90171.1"/>
    <property type="molecule type" value="Genomic_DNA"/>
</dbReference>
<accession>A0A1L1Q005</accession>
<keyword evidence="5" id="KW-0472">Membrane</keyword>
<keyword evidence="3" id="KW-0812">Transmembrane</keyword>
<proteinExistence type="predicted"/>
<dbReference type="InterPro" id="IPR022781">
    <property type="entry name" value="Flagellar_biosynth_FliO"/>
</dbReference>
<evidence type="ECO:0000256" key="1">
    <source>
        <dbReference type="ARBA" id="ARBA00004236"/>
    </source>
</evidence>
<keyword evidence="6" id="KW-0282">Flagellum</keyword>
<keyword evidence="6" id="KW-0966">Cell projection</keyword>
<sequence precursor="true">MWQNAWPALVLLALMVGIAWALKWARGRMPGLPGVPGQSGPFVKVLGSVSLGPQQRVVTVQVGRGEDATCLVLGVAPGSINTLHELALPAEAATPPAPPTPLAGGFAARLAQQLVKGPGNAPR</sequence>
<dbReference type="RefSeq" id="WP_009519667.1">
    <property type="nucleotide sequence ID" value="NZ_CCAE010000068.1"/>
</dbReference>
<name>A0A1L1Q005_HYDIT</name>
<dbReference type="GO" id="GO:0044781">
    <property type="term" value="P:bacterial-type flagellum organization"/>
    <property type="evidence" value="ECO:0007669"/>
    <property type="project" value="InterPro"/>
</dbReference>
<keyword evidence="2" id="KW-1003">Cell membrane</keyword>
<gene>
    <name evidence="6" type="ORF">BN948_04613</name>
</gene>
<dbReference type="GO" id="GO:0016020">
    <property type="term" value="C:membrane"/>
    <property type="evidence" value="ECO:0007669"/>
    <property type="project" value="InterPro"/>
</dbReference>
<protein>
    <submittedName>
        <fullName evidence="6">Flagellar protein FliO/FliZ</fullName>
    </submittedName>
</protein>
<evidence type="ECO:0000256" key="5">
    <source>
        <dbReference type="ARBA" id="ARBA00023136"/>
    </source>
</evidence>
<evidence type="ECO:0000313" key="7">
    <source>
        <dbReference type="Proteomes" id="UP000028878"/>
    </source>
</evidence>
<evidence type="ECO:0000256" key="4">
    <source>
        <dbReference type="ARBA" id="ARBA00022989"/>
    </source>
</evidence>
<reference evidence="7" key="1">
    <citation type="submission" date="2014-02" db="EMBL/GenBank/DDBJ databases">
        <authorList>
            <person name="Gan H."/>
        </authorList>
    </citation>
    <scope>NUCLEOTIDE SEQUENCE [LARGE SCALE GENOMIC DNA]</scope>
    <source>
        <strain evidence="7">S1</strain>
    </source>
</reference>
<evidence type="ECO:0000256" key="3">
    <source>
        <dbReference type="ARBA" id="ARBA00022692"/>
    </source>
</evidence>